<evidence type="ECO:0000256" key="2">
    <source>
        <dbReference type="SAM" id="Phobius"/>
    </source>
</evidence>
<keyword evidence="4" id="KW-1185">Reference proteome</keyword>
<dbReference type="AlphaFoldDB" id="A0A3B5LK80"/>
<keyword evidence="2" id="KW-0812">Transmembrane</keyword>
<reference evidence="3" key="1">
    <citation type="submission" date="2025-08" db="UniProtKB">
        <authorList>
            <consortium name="Ensembl"/>
        </authorList>
    </citation>
    <scope>IDENTIFICATION</scope>
</reference>
<keyword evidence="2" id="KW-1133">Transmembrane helix</keyword>
<proteinExistence type="predicted"/>
<evidence type="ECO:0000313" key="4">
    <source>
        <dbReference type="Proteomes" id="UP000261380"/>
    </source>
</evidence>
<accession>A0A3B5LK80</accession>
<dbReference type="GeneTree" id="ENSGT00940000176936"/>
<evidence type="ECO:0000313" key="3">
    <source>
        <dbReference type="Ensembl" id="ENSXCOP00000010006.1"/>
    </source>
</evidence>
<dbReference type="Ensembl" id="ENSXCOT00000010124.1">
    <property type="protein sequence ID" value="ENSXCOP00000010006.1"/>
    <property type="gene ID" value="ENSXCOG00000007592.1"/>
</dbReference>
<feature type="transmembrane region" description="Helical" evidence="2">
    <location>
        <begin position="33"/>
        <end position="54"/>
    </location>
</feature>
<dbReference type="PANTHER" id="PTHR31450:SF3">
    <property type="entry name" value="TYPE III ENDOSOME MEMBRANE PROTEIN TEMP"/>
    <property type="match status" value="1"/>
</dbReference>
<name>A0A3B5LK80_9TELE</name>
<feature type="region of interest" description="Disordered" evidence="1">
    <location>
        <begin position="81"/>
        <end position="124"/>
    </location>
</feature>
<keyword evidence="2" id="KW-0472">Membrane</keyword>
<organism evidence="3 4">
    <name type="scientific">Xiphophorus couchianus</name>
    <name type="common">Monterrey platyfish</name>
    <dbReference type="NCBI Taxonomy" id="32473"/>
    <lineage>
        <taxon>Eukaryota</taxon>
        <taxon>Metazoa</taxon>
        <taxon>Chordata</taxon>
        <taxon>Craniata</taxon>
        <taxon>Vertebrata</taxon>
        <taxon>Euteleostomi</taxon>
        <taxon>Actinopterygii</taxon>
        <taxon>Neopterygii</taxon>
        <taxon>Teleostei</taxon>
        <taxon>Neoteleostei</taxon>
        <taxon>Acanthomorphata</taxon>
        <taxon>Ovalentaria</taxon>
        <taxon>Atherinomorphae</taxon>
        <taxon>Cyprinodontiformes</taxon>
        <taxon>Poeciliidae</taxon>
        <taxon>Poeciliinae</taxon>
        <taxon>Xiphophorus</taxon>
    </lineage>
</organism>
<reference evidence="3" key="2">
    <citation type="submission" date="2025-09" db="UniProtKB">
        <authorList>
            <consortium name="Ensembl"/>
        </authorList>
    </citation>
    <scope>IDENTIFICATION</scope>
</reference>
<dbReference type="PANTHER" id="PTHR31450">
    <property type="entry name" value="LEUCINE-RICH REPEAT-CONTAINING PROTEIN 19 LRRC19 FAMILY MEMBER"/>
    <property type="match status" value="1"/>
</dbReference>
<evidence type="ECO:0000256" key="1">
    <source>
        <dbReference type="SAM" id="MobiDB-lite"/>
    </source>
</evidence>
<protein>
    <submittedName>
        <fullName evidence="3">Uncharacterized protein</fullName>
    </submittedName>
</protein>
<sequence length="124" mass="13883">MSHYPTATNRTITFSCCSTAAGAADGSHTSIQWSYLAAGLGTILSLSLFVVLAVKFRLFHRFLASYRHSLLQETDGVMEDDDDGFIEDNYIPTSEKDRAERERREGKVEELEDSDDDDLHFSIG</sequence>
<feature type="compositionally biased region" description="Basic and acidic residues" evidence="1">
    <location>
        <begin position="94"/>
        <end position="109"/>
    </location>
</feature>
<dbReference type="Proteomes" id="UP000261380">
    <property type="component" value="Unplaced"/>
</dbReference>